<dbReference type="Pfam" id="PF22599">
    <property type="entry name" value="SecDF_P1_head"/>
    <property type="match status" value="1"/>
</dbReference>
<proteinExistence type="predicted"/>
<dbReference type="EMBL" id="JBHSNZ010000004">
    <property type="protein sequence ID" value="MFC5807519.1"/>
    <property type="molecule type" value="Genomic_DNA"/>
</dbReference>
<dbReference type="InterPro" id="IPR054384">
    <property type="entry name" value="SecDF_P1_head"/>
</dbReference>
<evidence type="ECO:0000256" key="7">
    <source>
        <dbReference type="ARBA" id="ARBA00023136"/>
    </source>
</evidence>
<dbReference type="RefSeq" id="WP_272168845.1">
    <property type="nucleotide sequence ID" value="NZ_JAQOSL010000006.1"/>
</dbReference>
<evidence type="ECO:0000256" key="3">
    <source>
        <dbReference type="ARBA" id="ARBA00022692"/>
    </source>
</evidence>
<keyword evidence="4" id="KW-0653">Protein transport</keyword>
<dbReference type="Gene3D" id="3.30.70.3400">
    <property type="match status" value="1"/>
</dbReference>
<evidence type="ECO:0000256" key="6">
    <source>
        <dbReference type="ARBA" id="ARBA00023010"/>
    </source>
</evidence>
<evidence type="ECO:0000313" key="11">
    <source>
        <dbReference type="Proteomes" id="UP001596112"/>
    </source>
</evidence>
<gene>
    <name evidence="10" type="ORF">ACFQGO_08350</name>
</gene>
<protein>
    <recommendedName>
        <fullName evidence="9">SecDF P1 head subdomain domain-containing protein</fullName>
    </recommendedName>
</protein>
<keyword evidence="1" id="KW-0813">Transport</keyword>
<evidence type="ECO:0000259" key="9">
    <source>
        <dbReference type="Pfam" id="PF22599"/>
    </source>
</evidence>
<dbReference type="Proteomes" id="UP001596112">
    <property type="component" value="Unassembled WGS sequence"/>
</dbReference>
<keyword evidence="11" id="KW-1185">Reference proteome</keyword>
<name>A0ABW1B2X6_9ACTN</name>
<feature type="region of interest" description="Disordered" evidence="8">
    <location>
        <begin position="23"/>
        <end position="57"/>
    </location>
</feature>
<dbReference type="PANTHER" id="PTHR30081:SF1">
    <property type="entry name" value="PROTEIN TRANSLOCASE SUBUNIT SECD"/>
    <property type="match status" value="1"/>
</dbReference>
<evidence type="ECO:0000256" key="1">
    <source>
        <dbReference type="ARBA" id="ARBA00022448"/>
    </source>
</evidence>
<keyword evidence="3" id="KW-0812">Transmembrane</keyword>
<feature type="domain" description="SecDF P1 head subdomain" evidence="9">
    <location>
        <begin position="164"/>
        <end position="269"/>
    </location>
</feature>
<keyword evidence="6" id="KW-0811">Translocation</keyword>
<dbReference type="PROSITE" id="PS51257">
    <property type="entry name" value="PROKAR_LIPOPROTEIN"/>
    <property type="match status" value="1"/>
</dbReference>
<accession>A0ABW1B2X6</accession>
<dbReference type="InterPro" id="IPR022813">
    <property type="entry name" value="SecD/SecF_arch_bac"/>
</dbReference>
<evidence type="ECO:0000256" key="4">
    <source>
        <dbReference type="ARBA" id="ARBA00022927"/>
    </source>
</evidence>
<keyword evidence="2" id="KW-1003">Cell membrane</keyword>
<keyword evidence="7" id="KW-0472">Membrane</keyword>
<organism evidence="10 11">
    <name type="scientific">Streptomyces heilongjiangensis</name>
    <dbReference type="NCBI Taxonomy" id="945052"/>
    <lineage>
        <taxon>Bacteria</taxon>
        <taxon>Bacillati</taxon>
        <taxon>Actinomycetota</taxon>
        <taxon>Actinomycetes</taxon>
        <taxon>Kitasatosporales</taxon>
        <taxon>Streptomycetaceae</taxon>
        <taxon>Streptomyces</taxon>
    </lineage>
</organism>
<evidence type="ECO:0000256" key="8">
    <source>
        <dbReference type="SAM" id="MobiDB-lite"/>
    </source>
</evidence>
<dbReference type="PANTHER" id="PTHR30081">
    <property type="entry name" value="PROTEIN-EXPORT MEMBRANE PROTEIN SEC"/>
    <property type="match status" value="1"/>
</dbReference>
<evidence type="ECO:0000313" key="10">
    <source>
        <dbReference type="EMBL" id="MFC5807519.1"/>
    </source>
</evidence>
<keyword evidence="5" id="KW-1133">Transmembrane helix</keyword>
<dbReference type="Gene3D" id="3.30.1360.200">
    <property type="match status" value="1"/>
</dbReference>
<evidence type="ECO:0000256" key="5">
    <source>
        <dbReference type="ARBA" id="ARBA00022989"/>
    </source>
</evidence>
<sequence length="282" mass="28532">MTVRGVLGMACLLALVCGCGGSGGSGDADGRPSEKPGTRASASASASATGEPGGERAVVTFTPQEPVSPRTLERTAELMRDRADKAGLGTVEVTVEDKAGITVSGPAARRESLEALGQPAELAFRPVLSVVAETGAERCPDAVEGSPSEPLTACGENAGAISTYQLEPAAVVGTDVSEAEAAFDEQMGGWRVTLDFTSAGGMKFADVTGRLSAQVSPRNQFAIVLDGVVLSAPRVNGPITGGTAEISGSFTAREARQLAAQVNTGALPVQLSVSSVTKVRAD</sequence>
<feature type="compositionally biased region" description="Basic and acidic residues" evidence="8">
    <location>
        <begin position="28"/>
        <end position="37"/>
    </location>
</feature>
<comment type="caution">
    <text evidence="10">The sequence shown here is derived from an EMBL/GenBank/DDBJ whole genome shotgun (WGS) entry which is preliminary data.</text>
</comment>
<evidence type="ECO:0000256" key="2">
    <source>
        <dbReference type="ARBA" id="ARBA00022475"/>
    </source>
</evidence>
<reference evidence="11" key="1">
    <citation type="journal article" date="2019" name="Int. J. Syst. Evol. Microbiol.">
        <title>The Global Catalogue of Microorganisms (GCM) 10K type strain sequencing project: providing services to taxonomists for standard genome sequencing and annotation.</title>
        <authorList>
            <consortium name="The Broad Institute Genomics Platform"/>
            <consortium name="The Broad Institute Genome Sequencing Center for Infectious Disease"/>
            <person name="Wu L."/>
            <person name="Ma J."/>
        </authorList>
    </citation>
    <scope>NUCLEOTIDE SEQUENCE [LARGE SCALE GENOMIC DNA]</scope>
    <source>
        <strain evidence="11">JCM 9918</strain>
    </source>
</reference>